<evidence type="ECO:0000313" key="4">
    <source>
        <dbReference type="Proteomes" id="UP000176998"/>
    </source>
</evidence>
<gene>
    <name evidence="3" type="ORF">CORC01_07592</name>
</gene>
<dbReference type="RefSeq" id="XP_022474307.1">
    <property type="nucleotide sequence ID" value="XM_022619228.1"/>
</dbReference>
<dbReference type="AlphaFoldDB" id="A0A1G4B6V6"/>
<evidence type="ECO:0000313" key="3">
    <source>
        <dbReference type="EMBL" id="OHE97151.1"/>
    </source>
</evidence>
<dbReference type="Proteomes" id="UP000176998">
    <property type="component" value="Unassembled WGS sequence"/>
</dbReference>
<dbReference type="STRING" id="1209926.A0A1G4B6V6"/>
<protein>
    <submittedName>
        <fullName evidence="3">Uncharacterized protein</fullName>
    </submittedName>
</protein>
<keyword evidence="2" id="KW-1133">Transmembrane helix</keyword>
<dbReference type="OrthoDB" id="3852249at2759"/>
<proteinExistence type="predicted"/>
<keyword evidence="4" id="KW-1185">Reference proteome</keyword>
<name>A0A1G4B6V6_9PEZI</name>
<evidence type="ECO:0000256" key="1">
    <source>
        <dbReference type="SAM" id="MobiDB-lite"/>
    </source>
</evidence>
<dbReference type="GeneID" id="34560738"/>
<sequence length="311" mass="34869">MDQQESVPLIRANAEAITVYLEHRRLIDRWGMYVSSLGVAAQFLEVLQGSRAQAALEAVGGRMADNAEAQTGLDAPSKFAKQVHRFVVQQTTCTRRWQSEGQLHVFFLYHPDTDWDPAFFHRIRDQPLSRRFFGISQNLDALVIWMSFIKENMARQRKEIHIHLLIPAYRPMMTGESLAFPDKLMPLTIHGHIHNSMPYVWLNLPQPSRRLQLSGVGNLTDLLRNEADNSNIPEVILGGVATAAAGAIAGIPAAIAVGSFFAGKANSGRIRPFVSDAHPRMLGEAPARDLDDDRSSDDDDDEKRQVRRRLV</sequence>
<feature type="compositionally biased region" description="Basic and acidic residues" evidence="1">
    <location>
        <begin position="284"/>
        <end position="293"/>
    </location>
</feature>
<feature type="region of interest" description="Disordered" evidence="1">
    <location>
        <begin position="284"/>
        <end position="311"/>
    </location>
</feature>
<dbReference type="EMBL" id="MJBS01000061">
    <property type="protein sequence ID" value="OHE97151.1"/>
    <property type="molecule type" value="Genomic_DNA"/>
</dbReference>
<keyword evidence="2" id="KW-0812">Transmembrane</keyword>
<accession>A0A1G4B6V6</accession>
<dbReference type="Pfam" id="PF20219">
    <property type="entry name" value="DUF6579"/>
    <property type="match status" value="1"/>
</dbReference>
<feature type="transmembrane region" description="Helical" evidence="2">
    <location>
        <begin position="235"/>
        <end position="262"/>
    </location>
</feature>
<reference evidence="3 4" key="1">
    <citation type="submission" date="2016-09" db="EMBL/GenBank/DDBJ databases">
        <authorList>
            <person name="Capua I."/>
            <person name="De Benedictis P."/>
            <person name="Joannis T."/>
            <person name="Lombin L.H."/>
            <person name="Cattoli G."/>
        </authorList>
    </citation>
    <scope>NUCLEOTIDE SEQUENCE [LARGE SCALE GENOMIC DNA]</scope>
    <source>
        <strain evidence="3 4">IMI 309357</strain>
    </source>
</reference>
<keyword evidence="2" id="KW-0472">Membrane</keyword>
<comment type="caution">
    <text evidence="3">The sequence shown here is derived from an EMBL/GenBank/DDBJ whole genome shotgun (WGS) entry which is preliminary data.</text>
</comment>
<dbReference type="InterPro" id="IPR046486">
    <property type="entry name" value="DUF6579"/>
</dbReference>
<evidence type="ECO:0000256" key="2">
    <source>
        <dbReference type="SAM" id="Phobius"/>
    </source>
</evidence>
<organism evidence="3 4">
    <name type="scientific">Colletotrichum orchidophilum</name>
    <dbReference type="NCBI Taxonomy" id="1209926"/>
    <lineage>
        <taxon>Eukaryota</taxon>
        <taxon>Fungi</taxon>
        <taxon>Dikarya</taxon>
        <taxon>Ascomycota</taxon>
        <taxon>Pezizomycotina</taxon>
        <taxon>Sordariomycetes</taxon>
        <taxon>Hypocreomycetidae</taxon>
        <taxon>Glomerellales</taxon>
        <taxon>Glomerellaceae</taxon>
        <taxon>Colletotrichum</taxon>
    </lineage>
</organism>